<accession>A0A553NYE1</accession>
<comment type="similarity">
    <text evidence="2">Belongs to the bacterial ribosomal protein bL35 family.</text>
</comment>
<dbReference type="InterPro" id="IPR019338">
    <property type="entry name" value="Ribosomal_bL35m"/>
</dbReference>
<keyword evidence="3" id="KW-0809">Transit peptide</keyword>
<evidence type="ECO:0000256" key="2">
    <source>
        <dbReference type="ARBA" id="ARBA00006598"/>
    </source>
</evidence>
<evidence type="ECO:0000256" key="8">
    <source>
        <dbReference type="ARBA" id="ARBA00035418"/>
    </source>
</evidence>
<dbReference type="InterPro" id="IPR037229">
    <property type="entry name" value="Ribosomal_bL35_sf"/>
</dbReference>
<evidence type="ECO:0000313" key="10">
    <source>
        <dbReference type="Proteomes" id="UP000318571"/>
    </source>
</evidence>
<dbReference type="SUPFAM" id="SSF143034">
    <property type="entry name" value="L35p-like"/>
    <property type="match status" value="1"/>
</dbReference>
<gene>
    <name evidence="9" type="ORF">TCAL_09297</name>
</gene>
<comment type="caution">
    <text evidence="9">The sequence shown here is derived from an EMBL/GenBank/DDBJ whole genome shotgun (WGS) entry which is preliminary data.</text>
</comment>
<evidence type="ECO:0000256" key="1">
    <source>
        <dbReference type="ARBA" id="ARBA00004173"/>
    </source>
</evidence>
<name>A0A553NYE1_TIGCA</name>
<evidence type="ECO:0000313" key="9">
    <source>
        <dbReference type="EMBL" id="TRY70432.1"/>
    </source>
</evidence>
<organism evidence="9 10">
    <name type="scientific">Tigriopus californicus</name>
    <name type="common">Marine copepod</name>
    <dbReference type="NCBI Taxonomy" id="6832"/>
    <lineage>
        <taxon>Eukaryota</taxon>
        <taxon>Metazoa</taxon>
        <taxon>Ecdysozoa</taxon>
        <taxon>Arthropoda</taxon>
        <taxon>Crustacea</taxon>
        <taxon>Multicrustacea</taxon>
        <taxon>Hexanauplia</taxon>
        <taxon>Copepoda</taxon>
        <taxon>Harpacticoida</taxon>
        <taxon>Harpacticidae</taxon>
        <taxon>Tigriopus</taxon>
    </lineage>
</organism>
<dbReference type="Pfam" id="PF01632">
    <property type="entry name" value="Ribosomal_L35p"/>
    <property type="match status" value="1"/>
</dbReference>
<proteinExistence type="inferred from homology"/>
<reference evidence="9 10" key="1">
    <citation type="journal article" date="2018" name="Nat. Ecol. Evol.">
        <title>Genomic signatures of mitonuclear coevolution across populations of Tigriopus californicus.</title>
        <authorList>
            <person name="Barreto F.S."/>
            <person name="Watson E.T."/>
            <person name="Lima T.G."/>
            <person name="Willett C.S."/>
            <person name="Edmands S."/>
            <person name="Li W."/>
            <person name="Burton R.S."/>
        </authorList>
    </citation>
    <scope>NUCLEOTIDE SEQUENCE [LARGE SCALE GENOMIC DNA]</scope>
    <source>
        <strain evidence="9 10">San Diego</strain>
    </source>
</reference>
<dbReference type="OrthoDB" id="5847109at2759"/>
<dbReference type="GO" id="GO:0005840">
    <property type="term" value="C:ribosome"/>
    <property type="evidence" value="ECO:0007669"/>
    <property type="project" value="UniProtKB-KW"/>
</dbReference>
<keyword evidence="6" id="KW-0687">Ribonucleoprotein</keyword>
<evidence type="ECO:0000256" key="3">
    <source>
        <dbReference type="ARBA" id="ARBA00022946"/>
    </source>
</evidence>
<dbReference type="PANTHER" id="PTHR15909:SF0">
    <property type="entry name" value="LARGE RIBOSOMAL SUBUNIT PROTEIN BL35M"/>
    <property type="match status" value="1"/>
</dbReference>
<evidence type="ECO:0000256" key="6">
    <source>
        <dbReference type="ARBA" id="ARBA00023274"/>
    </source>
</evidence>
<dbReference type="GO" id="GO:0003735">
    <property type="term" value="F:structural constituent of ribosome"/>
    <property type="evidence" value="ECO:0007669"/>
    <property type="project" value="InterPro"/>
</dbReference>
<sequence>MSVLNLAWGQGGGLLPAFKSALLLRGFATSQSACKKVTYHKPSECLTLFDRQDGERKSMVEAEKRFKRLDWGVYIRPRAGRNQLRYKRSARSIWNREQHVFCAKYHISLLNRMISPEVKAKRFLPEDIYEKYNRTSLTKHLYTKLKNAANIERFGSTLHRFPGWKAHLSHHGSRYNRPEKVLYEPPGYVRNIFDHGGVYSPEFVPQDRPAPSFERPLIRANKKMRDSYLVEALNLETFSSANIPRYHPLLKPMFKKY</sequence>
<dbReference type="Proteomes" id="UP000318571">
    <property type="component" value="Chromosome 9"/>
</dbReference>
<dbReference type="GO" id="GO:0006412">
    <property type="term" value="P:translation"/>
    <property type="evidence" value="ECO:0007669"/>
    <property type="project" value="InterPro"/>
</dbReference>
<keyword evidence="5" id="KW-0496">Mitochondrion</keyword>
<dbReference type="GO" id="GO:0005739">
    <property type="term" value="C:mitochondrion"/>
    <property type="evidence" value="ECO:0007669"/>
    <property type="project" value="UniProtKB-SubCell"/>
</dbReference>
<dbReference type="EMBL" id="VCGU01000009">
    <property type="protein sequence ID" value="TRY70432.1"/>
    <property type="molecule type" value="Genomic_DNA"/>
</dbReference>
<dbReference type="GO" id="GO:1990904">
    <property type="term" value="C:ribonucleoprotein complex"/>
    <property type="evidence" value="ECO:0007669"/>
    <property type="project" value="UniProtKB-KW"/>
</dbReference>
<dbReference type="AlphaFoldDB" id="A0A553NYE1"/>
<evidence type="ECO:0000256" key="4">
    <source>
        <dbReference type="ARBA" id="ARBA00022980"/>
    </source>
</evidence>
<evidence type="ECO:0000256" key="7">
    <source>
        <dbReference type="ARBA" id="ARBA00035273"/>
    </source>
</evidence>
<dbReference type="OMA" id="CAKYHIS"/>
<protein>
    <recommendedName>
        <fullName evidence="7">Large ribosomal subunit protein bL35m</fullName>
    </recommendedName>
    <alternativeName>
        <fullName evidence="8">39S ribosomal protein L35, mitochondrial</fullName>
    </alternativeName>
</protein>
<keyword evidence="10" id="KW-1185">Reference proteome</keyword>
<keyword evidence="4" id="KW-0689">Ribosomal protein</keyword>
<dbReference type="PANTHER" id="PTHR15909">
    <property type="entry name" value="39S RIBOSOMAL PROTEIN L35, MITOCHONDRIAL"/>
    <property type="match status" value="1"/>
</dbReference>
<dbReference type="InterPro" id="IPR021137">
    <property type="entry name" value="Ribosomal_bL35-like"/>
</dbReference>
<dbReference type="STRING" id="6832.A0A553NYE1"/>
<comment type="subcellular location">
    <subcellularLocation>
        <location evidence="1">Mitochondrion</location>
    </subcellularLocation>
</comment>
<evidence type="ECO:0000256" key="5">
    <source>
        <dbReference type="ARBA" id="ARBA00023128"/>
    </source>
</evidence>